<protein>
    <recommendedName>
        <fullName evidence="1">DAGKc domain-containing protein</fullName>
    </recommendedName>
</protein>
<dbReference type="InterPro" id="IPR001206">
    <property type="entry name" value="Diacylglycerol_kinase_cat_dom"/>
</dbReference>
<proteinExistence type="predicted"/>
<reference evidence="2" key="1">
    <citation type="journal article" date="2020" name="Stud. Mycol.">
        <title>101 Dothideomycetes genomes: a test case for predicting lifestyles and emergence of pathogens.</title>
        <authorList>
            <person name="Haridas S."/>
            <person name="Albert R."/>
            <person name="Binder M."/>
            <person name="Bloem J."/>
            <person name="Labutti K."/>
            <person name="Salamov A."/>
            <person name="Andreopoulos B."/>
            <person name="Baker S."/>
            <person name="Barry K."/>
            <person name="Bills G."/>
            <person name="Bluhm B."/>
            <person name="Cannon C."/>
            <person name="Castanera R."/>
            <person name="Culley D."/>
            <person name="Daum C."/>
            <person name="Ezra D."/>
            <person name="Gonzalez J."/>
            <person name="Henrissat B."/>
            <person name="Kuo A."/>
            <person name="Liang C."/>
            <person name="Lipzen A."/>
            <person name="Lutzoni F."/>
            <person name="Magnuson J."/>
            <person name="Mondo S."/>
            <person name="Nolan M."/>
            <person name="Ohm R."/>
            <person name="Pangilinan J."/>
            <person name="Park H.-J."/>
            <person name="Ramirez L."/>
            <person name="Alfaro M."/>
            <person name="Sun H."/>
            <person name="Tritt A."/>
            <person name="Yoshinaga Y."/>
            <person name="Zwiers L.-H."/>
            <person name="Turgeon B."/>
            <person name="Goodwin S."/>
            <person name="Spatafora J."/>
            <person name="Crous P."/>
            <person name="Grigoriev I."/>
        </authorList>
    </citation>
    <scope>NUCLEOTIDE SEQUENCE</scope>
    <source>
        <strain evidence="2">CBS 116435</strain>
    </source>
</reference>
<dbReference type="PANTHER" id="PTHR12358">
    <property type="entry name" value="SPHINGOSINE KINASE"/>
    <property type="match status" value="1"/>
</dbReference>
<dbReference type="AlphaFoldDB" id="A0A9P4QC40"/>
<dbReference type="GO" id="GO:0016020">
    <property type="term" value="C:membrane"/>
    <property type="evidence" value="ECO:0007669"/>
    <property type="project" value="TreeGrafter"/>
</dbReference>
<dbReference type="SUPFAM" id="SSF111331">
    <property type="entry name" value="NAD kinase/diacylglycerol kinase-like"/>
    <property type="match status" value="1"/>
</dbReference>
<evidence type="ECO:0000313" key="2">
    <source>
        <dbReference type="EMBL" id="KAF2724487.1"/>
    </source>
</evidence>
<organism evidence="2 3">
    <name type="scientific">Polychaeton citri CBS 116435</name>
    <dbReference type="NCBI Taxonomy" id="1314669"/>
    <lineage>
        <taxon>Eukaryota</taxon>
        <taxon>Fungi</taxon>
        <taxon>Dikarya</taxon>
        <taxon>Ascomycota</taxon>
        <taxon>Pezizomycotina</taxon>
        <taxon>Dothideomycetes</taxon>
        <taxon>Dothideomycetidae</taxon>
        <taxon>Capnodiales</taxon>
        <taxon>Capnodiaceae</taxon>
        <taxon>Polychaeton</taxon>
    </lineage>
</organism>
<dbReference type="Gene3D" id="3.40.50.10330">
    <property type="entry name" value="Probable inorganic polyphosphate/atp-NAD kinase, domain 1"/>
    <property type="match status" value="1"/>
</dbReference>
<accession>A0A9P4QC40</accession>
<evidence type="ECO:0000259" key="1">
    <source>
        <dbReference type="PROSITE" id="PS50146"/>
    </source>
</evidence>
<dbReference type="PANTHER" id="PTHR12358:SF108">
    <property type="entry name" value="DAGKC DOMAIN-CONTAINING PROTEIN"/>
    <property type="match status" value="1"/>
</dbReference>
<gene>
    <name evidence="2" type="ORF">K431DRAFT_318250</name>
</gene>
<dbReference type="Pfam" id="PF00781">
    <property type="entry name" value="DAGK_cat"/>
    <property type="match status" value="1"/>
</dbReference>
<keyword evidence="3" id="KW-1185">Reference proteome</keyword>
<sequence length="413" mass="45028">MDWDSIPRANIIAVFPAEGDDTGSQHDVLYAVESKNGSEEEKAPSLSFRAAKVHHRPNINVLVSTGSGTGLATATFESLVKPLLDHLKIKYAVQSTKSDRSILELGQTIFLTRANRGLEQGMILLSGDGGVVDLVNALGASKLRHSNQYKKPTLAILPLGTGNALAHSAGVTADKTMGLATMLRGAPSSIPIFRARFSRGAKLLVNEGREERELDSIDADGHPNAQGAVVFSWGFHATLVGDSDTAEYRKFGAERFKMAAKEALYPSDGSPPHDYSGKVSILRSGPLGPKPIDRTHHAYVLATFCSHLESGFNISPASMPLDGKLRLIHFGPLGPEQVMDVMHKAYDNGRHVDDSRVGYEEVEGIRIDFDEEDGQWRRVCIDGRIIRVEKGGWVEVRKDSTKVLDLLVEQQKQ</sequence>
<dbReference type="GO" id="GO:0001727">
    <property type="term" value="F:lipid kinase activity"/>
    <property type="evidence" value="ECO:0007669"/>
    <property type="project" value="TreeGrafter"/>
</dbReference>
<dbReference type="GO" id="GO:0046512">
    <property type="term" value="P:sphingosine biosynthetic process"/>
    <property type="evidence" value="ECO:0007669"/>
    <property type="project" value="TreeGrafter"/>
</dbReference>
<dbReference type="Proteomes" id="UP000799441">
    <property type="component" value="Unassembled WGS sequence"/>
</dbReference>
<dbReference type="SMART" id="SM00046">
    <property type="entry name" value="DAGKc"/>
    <property type="match status" value="1"/>
</dbReference>
<feature type="domain" description="DAGKc" evidence="1">
    <location>
        <begin position="54"/>
        <end position="200"/>
    </location>
</feature>
<dbReference type="PROSITE" id="PS50146">
    <property type="entry name" value="DAGK"/>
    <property type="match status" value="1"/>
</dbReference>
<name>A0A9P4QC40_9PEZI</name>
<dbReference type="OrthoDB" id="3853857at2759"/>
<dbReference type="Gene3D" id="2.60.200.40">
    <property type="match status" value="1"/>
</dbReference>
<dbReference type="InterPro" id="IPR017438">
    <property type="entry name" value="ATP-NAD_kinase_N"/>
</dbReference>
<dbReference type="InterPro" id="IPR016064">
    <property type="entry name" value="NAD/diacylglycerol_kinase_sf"/>
</dbReference>
<evidence type="ECO:0000313" key="3">
    <source>
        <dbReference type="Proteomes" id="UP000799441"/>
    </source>
</evidence>
<dbReference type="InterPro" id="IPR050187">
    <property type="entry name" value="Lipid_Phosphate_FormReg"/>
</dbReference>
<dbReference type="GO" id="GO:0005737">
    <property type="term" value="C:cytoplasm"/>
    <property type="evidence" value="ECO:0007669"/>
    <property type="project" value="TreeGrafter"/>
</dbReference>
<comment type="caution">
    <text evidence="2">The sequence shown here is derived from an EMBL/GenBank/DDBJ whole genome shotgun (WGS) entry which is preliminary data.</text>
</comment>
<dbReference type="EMBL" id="MU003771">
    <property type="protein sequence ID" value="KAF2724487.1"/>
    <property type="molecule type" value="Genomic_DNA"/>
</dbReference>